<protein>
    <submittedName>
        <fullName evidence="2">Uncharacterized protein</fullName>
    </submittedName>
</protein>
<organism evidence="2 3">
    <name type="scientific">Xenopus laevis</name>
    <name type="common">African clawed frog</name>
    <dbReference type="NCBI Taxonomy" id="8355"/>
    <lineage>
        <taxon>Eukaryota</taxon>
        <taxon>Metazoa</taxon>
        <taxon>Chordata</taxon>
        <taxon>Craniata</taxon>
        <taxon>Vertebrata</taxon>
        <taxon>Euteleostomi</taxon>
        <taxon>Amphibia</taxon>
        <taxon>Batrachia</taxon>
        <taxon>Anura</taxon>
        <taxon>Pipoidea</taxon>
        <taxon>Pipidae</taxon>
        <taxon>Xenopodinae</taxon>
        <taxon>Xenopus</taxon>
        <taxon>Xenopus</taxon>
    </lineage>
</organism>
<sequence>MSQEWAPRDSRQWRERAGVPVKEGRLQGGFPFALAVAVGVAAGVCWTGFLLLSLLWACLEGGATVGSPCPESCGKRRRVVRREWGGVDVGGGAKHVKSTAACKAERVEFPGFPLQCVWAIEGVSRRRWSLWKRRGRDGVDARGGQCSVAGAEAHEVLLCVCPLSVCRRRVTSPEGGLVNLQGVHLGGYNLRAYESEE</sequence>
<evidence type="ECO:0000313" key="2">
    <source>
        <dbReference type="EMBL" id="OCT77218.1"/>
    </source>
</evidence>
<gene>
    <name evidence="2" type="ORF">XELAEV_18032417mg</name>
</gene>
<keyword evidence="1" id="KW-0812">Transmembrane</keyword>
<evidence type="ECO:0000256" key="1">
    <source>
        <dbReference type="SAM" id="Phobius"/>
    </source>
</evidence>
<dbReference type="Proteomes" id="UP000694892">
    <property type="component" value="Chromosome 6L"/>
</dbReference>
<evidence type="ECO:0000313" key="3">
    <source>
        <dbReference type="Proteomes" id="UP000694892"/>
    </source>
</evidence>
<accession>A0A974CQ67</accession>
<dbReference type="EMBL" id="CM004476">
    <property type="protein sequence ID" value="OCT77218.1"/>
    <property type="molecule type" value="Genomic_DNA"/>
</dbReference>
<name>A0A974CQ67_XENLA</name>
<keyword evidence="1" id="KW-0472">Membrane</keyword>
<proteinExistence type="predicted"/>
<reference evidence="3" key="1">
    <citation type="journal article" date="2016" name="Nature">
        <title>Genome evolution in the allotetraploid frog Xenopus laevis.</title>
        <authorList>
            <person name="Session A.M."/>
            <person name="Uno Y."/>
            <person name="Kwon T."/>
            <person name="Chapman J.A."/>
            <person name="Toyoda A."/>
            <person name="Takahashi S."/>
            <person name="Fukui A."/>
            <person name="Hikosaka A."/>
            <person name="Suzuki A."/>
            <person name="Kondo M."/>
            <person name="van Heeringen S.J."/>
            <person name="Quigley I."/>
            <person name="Heinz S."/>
            <person name="Ogino H."/>
            <person name="Ochi H."/>
            <person name="Hellsten U."/>
            <person name="Lyons J.B."/>
            <person name="Simakov O."/>
            <person name="Putnam N."/>
            <person name="Stites J."/>
            <person name="Kuroki Y."/>
            <person name="Tanaka T."/>
            <person name="Michiue T."/>
            <person name="Watanabe M."/>
            <person name="Bogdanovic O."/>
            <person name="Lister R."/>
            <person name="Georgiou G."/>
            <person name="Paranjpe S.S."/>
            <person name="van Kruijsbergen I."/>
            <person name="Shu S."/>
            <person name="Carlson J."/>
            <person name="Kinoshita T."/>
            <person name="Ohta Y."/>
            <person name="Mawaribuchi S."/>
            <person name="Jenkins J."/>
            <person name="Grimwood J."/>
            <person name="Schmutz J."/>
            <person name="Mitros T."/>
            <person name="Mozaffari S.V."/>
            <person name="Suzuki Y."/>
            <person name="Haramoto Y."/>
            <person name="Yamamoto T.S."/>
            <person name="Takagi C."/>
            <person name="Heald R."/>
            <person name="Miller K."/>
            <person name="Haudenschild C."/>
            <person name="Kitzman J."/>
            <person name="Nakayama T."/>
            <person name="Izutsu Y."/>
            <person name="Robert J."/>
            <person name="Fortriede J."/>
            <person name="Burns K."/>
            <person name="Lotay V."/>
            <person name="Karimi K."/>
            <person name="Yasuoka Y."/>
            <person name="Dichmann D.S."/>
            <person name="Flajnik M.F."/>
            <person name="Houston D.W."/>
            <person name="Shendure J."/>
            <person name="DuPasquier L."/>
            <person name="Vize P.D."/>
            <person name="Zorn A.M."/>
            <person name="Ito M."/>
            <person name="Marcotte E.M."/>
            <person name="Wallingford J.B."/>
            <person name="Ito Y."/>
            <person name="Asashima M."/>
            <person name="Ueno N."/>
            <person name="Matsuda Y."/>
            <person name="Veenstra G.J."/>
            <person name="Fujiyama A."/>
            <person name="Harland R.M."/>
            <person name="Taira M."/>
            <person name="Rokhsar D.S."/>
        </authorList>
    </citation>
    <scope>NUCLEOTIDE SEQUENCE [LARGE SCALE GENOMIC DNA]</scope>
    <source>
        <strain evidence="3">J</strain>
    </source>
</reference>
<dbReference type="AlphaFoldDB" id="A0A974CQ67"/>
<keyword evidence="1" id="KW-1133">Transmembrane helix</keyword>
<feature type="transmembrane region" description="Helical" evidence="1">
    <location>
        <begin position="32"/>
        <end position="57"/>
    </location>
</feature>